<dbReference type="PANTHER" id="PTHR45620:SF1">
    <property type="entry name" value="G-PROTEIN COUPLED RECEPTORS FAMILY 2 PROFILE 2 DOMAIN-CONTAINING PROTEIN"/>
    <property type="match status" value="1"/>
</dbReference>
<evidence type="ECO:0000313" key="9">
    <source>
        <dbReference type="Proteomes" id="UP001154078"/>
    </source>
</evidence>
<dbReference type="PROSITE" id="PS50261">
    <property type="entry name" value="G_PROTEIN_RECEP_F2_4"/>
    <property type="match status" value="1"/>
</dbReference>
<keyword evidence="3 5" id="KW-1133">Transmembrane helix</keyword>
<gene>
    <name evidence="8" type="ORF">MELIAE_LOCUS957</name>
</gene>
<dbReference type="InterPro" id="IPR017452">
    <property type="entry name" value="GPCR_Rhodpsn_7TM"/>
</dbReference>
<accession>A0A9P0ARW1</accession>
<dbReference type="PRINTS" id="PR00249">
    <property type="entry name" value="GPCRSECRETIN"/>
</dbReference>
<feature type="transmembrane region" description="Helical" evidence="5">
    <location>
        <begin position="122"/>
        <end position="141"/>
    </location>
</feature>
<dbReference type="PANTHER" id="PTHR45620">
    <property type="entry name" value="PDF RECEPTOR-LIKE PROTEIN-RELATED"/>
    <property type="match status" value="1"/>
</dbReference>
<dbReference type="Gene3D" id="1.20.1070.10">
    <property type="entry name" value="Rhodopsin 7-helix transmembrane proteins"/>
    <property type="match status" value="1"/>
</dbReference>
<evidence type="ECO:0000256" key="5">
    <source>
        <dbReference type="SAM" id="Phobius"/>
    </source>
</evidence>
<feature type="domain" description="G-protein coupled receptors family 2 profile 2" evidence="6">
    <location>
        <begin position="20"/>
        <end position="289"/>
    </location>
</feature>
<keyword evidence="9" id="KW-1185">Reference proteome</keyword>
<dbReference type="GO" id="GO:0007166">
    <property type="term" value="P:cell surface receptor signaling pathway"/>
    <property type="evidence" value="ECO:0007669"/>
    <property type="project" value="InterPro"/>
</dbReference>
<reference evidence="8" key="1">
    <citation type="submission" date="2021-12" db="EMBL/GenBank/DDBJ databases">
        <authorList>
            <person name="King R."/>
        </authorList>
    </citation>
    <scope>NUCLEOTIDE SEQUENCE</scope>
</reference>
<feature type="transmembrane region" description="Helical" evidence="5">
    <location>
        <begin position="57"/>
        <end position="78"/>
    </location>
</feature>
<evidence type="ECO:0000259" key="7">
    <source>
        <dbReference type="PROSITE" id="PS50262"/>
    </source>
</evidence>
<evidence type="ECO:0000259" key="6">
    <source>
        <dbReference type="PROSITE" id="PS50261"/>
    </source>
</evidence>
<protein>
    <recommendedName>
        <fullName evidence="10">G-protein coupled receptors family 2 profile 2 domain-containing protein</fullName>
    </recommendedName>
</protein>
<evidence type="ECO:0000256" key="3">
    <source>
        <dbReference type="ARBA" id="ARBA00022989"/>
    </source>
</evidence>
<evidence type="ECO:0000313" key="8">
    <source>
        <dbReference type="EMBL" id="CAH0546874.1"/>
    </source>
</evidence>
<dbReference type="InterPro" id="IPR017983">
    <property type="entry name" value="GPCR_2_secretin-like_CS"/>
</dbReference>
<dbReference type="EMBL" id="OV121132">
    <property type="protein sequence ID" value="CAH0546874.1"/>
    <property type="molecule type" value="Genomic_DNA"/>
</dbReference>
<name>A0A9P0ARW1_BRAAE</name>
<dbReference type="InterPro" id="IPR017981">
    <property type="entry name" value="GPCR_2-like_7TM"/>
</dbReference>
<evidence type="ECO:0000256" key="2">
    <source>
        <dbReference type="ARBA" id="ARBA00022692"/>
    </source>
</evidence>
<evidence type="ECO:0000256" key="4">
    <source>
        <dbReference type="ARBA" id="ARBA00023136"/>
    </source>
</evidence>
<dbReference type="OrthoDB" id="16753at2759"/>
<keyword evidence="4 5" id="KW-0472">Membrane</keyword>
<organism evidence="8 9">
    <name type="scientific">Brassicogethes aeneus</name>
    <name type="common">Rape pollen beetle</name>
    <name type="synonym">Meligethes aeneus</name>
    <dbReference type="NCBI Taxonomy" id="1431903"/>
    <lineage>
        <taxon>Eukaryota</taxon>
        <taxon>Metazoa</taxon>
        <taxon>Ecdysozoa</taxon>
        <taxon>Arthropoda</taxon>
        <taxon>Hexapoda</taxon>
        <taxon>Insecta</taxon>
        <taxon>Pterygota</taxon>
        <taxon>Neoptera</taxon>
        <taxon>Endopterygota</taxon>
        <taxon>Coleoptera</taxon>
        <taxon>Polyphaga</taxon>
        <taxon>Cucujiformia</taxon>
        <taxon>Nitidulidae</taxon>
        <taxon>Meligethinae</taxon>
        <taxon>Brassicogethes</taxon>
    </lineage>
</organism>
<feature type="domain" description="G-protein coupled receptors family 1 profile" evidence="7">
    <location>
        <begin position="34"/>
        <end position="285"/>
    </location>
</feature>
<feature type="transmembrane region" description="Helical" evidence="5">
    <location>
        <begin position="265"/>
        <end position="288"/>
    </location>
</feature>
<dbReference type="InterPro" id="IPR000832">
    <property type="entry name" value="GPCR_2_secretin-like"/>
</dbReference>
<dbReference type="GO" id="GO:0007188">
    <property type="term" value="P:adenylate cyclase-modulating G protein-coupled receptor signaling pathway"/>
    <property type="evidence" value="ECO:0007669"/>
    <property type="project" value="TreeGrafter"/>
</dbReference>
<feature type="transmembrane region" description="Helical" evidence="5">
    <location>
        <begin position="188"/>
        <end position="214"/>
    </location>
</feature>
<feature type="transmembrane region" description="Helical" evidence="5">
    <location>
        <begin position="235"/>
        <end position="253"/>
    </location>
</feature>
<dbReference type="PROSITE" id="PS50262">
    <property type="entry name" value="G_PROTEIN_RECEP_F1_2"/>
    <property type="match status" value="1"/>
</dbReference>
<keyword evidence="2 5" id="KW-0812">Transmembrane</keyword>
<dbReference type="GO" id="GO:0005886">
    <property type="term" value="C:plasma membrane"/>
    <property type="evidence" value="ECO:0007669"/>
    <property type="project" value="TreeGrafter"/>
</dbReference>
<evidence type="ECO:0008006" key="10">
    <source>
        <dbReference type="Google" id="ProtNLM"/>
    </source>
</evidence>
<proteinExistence type="predicted"/>
<feature type="transmembrane region" description="Helical" evidence="5">
    <location>
        <begin position="27"/>
        <end position="45"/>
    </location>
</feature>
<evidence type="ECO:0000256" key="1">
    <source>
        <dbReference type="ARBA" id="ARBA00004141"/>
    </source>
</evidence>
<dbReference type="Proteomes" id="UP001154078">
    <property type="component" value="Chromosome 1"/>
</dbReference>
<dbReference type="InterPro" id="IPR050332">
    <property type="entry name" value="GPCR_2"/>
</dbReference>
<dbReference type="GO" id="GO:0017046">
    <property type="term" value="F:peptide hormone binding"/>
    <property type="evidence" value="ECO:0007669"/>
    <property type="project" value="TreeGrafter"/>
</dbReference>
<comment type="subcellular location">
    <subcellularLocation>
        <location evidence="1">Membrane</location>
        <topology evidence="1">Multi-pass membrane protein</topology>
    </subcellularLocation>
</comment>
<dbReference type="PROSITE" id="PS00650">
    <property type="entry name" value="G_PROTEIN_RECEP_F2_2"/>
    <property type="match status" value="1"/>
</dbReference>
<feature type="transmembrane region" description="Helical" evidence="5">
    <location>
        <begin position="148"/>
        <end position="168"/>
    </location>
</feature>
<dbReference type="Pfam" id="PF00002">
    <property type="entry name" value="7tm_2"/>
    <property type="match status" value="1"/>
</dbReference>
<dbReference type="AlphaFoldDB" id="A0A9P0ARW1"/>
<dbReference type="GO" id="GO:0008528">
    <property type="term" value="F:G protein-coupled peptide receptor activity"/>
    <property type="evidence" value="ECO:0007669"/>
    <property type="project" value="TreeGrafter"/>
</dbReference>
<sequence length="429" mass="49339">MEIPKSEYISRKLQETLPAITMISQTGYAASLISLIIAFTIMFSIKKLHCARNILHMNLFASFILRAFILILKDILFYQGLGTAEDFVNINGKYYFNINVETSNYKCKLLTSLAHYFTSANYSWILMEGLYLNNLIFRALFADSSKNIVHYVILGWGMPLLVVIPWIIARIWLEDSLCWTSQENNVAFLIIAIPTIISILINFVLFVIISIVLYSKLRSPINEDSCRYKKWAKSTLVLMPLFGVHYSIFLVFYFVRKAEDTIELIWLICDQLFGSFQGFFVAILYCFLNGEVKSELKPHMCSILTYMATRKYLRFCFPCREKYLRSAVGRTSVCTTMSCSSLYTNGLIHHRNSKTKSTDAKIKHLNSSVEKRDHICANGKNINGKNKQNTTCNTNGTAETTLMTDIQHEKYIADQIIIEEEIILTKNFH</sequence>
<dbReference type="SUPFAM" id="SSF81321">
    <property type="entry name" value="Family A G protein-coupled receptor-like"/>
    <property type="match status" value="1"/>
</dbReference>